<accession>U4KMZ1</accession>
<dbReference type="HOGENOM" id="CLU_1529324_0_0_14"/>
<dbReference type="KEGG" id="abra:BN85305350"/>
<gene>
    <name evidence="1" type="ORF">BN85305350</name>
</gene>
<dbReference type="AlphaFoldDB" id="U4KMZ1"/>
<reference evidence="1 2" key="1">
    <citation type="journal article" date="2013" name="J. Mol. Microbiol. Biotechnol.">
        <title>Analysis of the Complete Genomes of Acholeplasma brassicae , A. palmae and A. laidlawii and Their Comparison to the Obligate Parasites from ' Candidatus Phytoplasma'.</title>
        <authorList>
            <person name="Kube M."/>
            <person name="Siewert C."/>
            <person name="Migdoll A.M."/>
            <person name="Duduk B."/>
            <person name="Holz S."/>
            <person name="Rabus R."/>
            <person name="Seemuller E."/>
            <person name="Mitrovic J."/>
            <person name="Muller I."/>
            <person name="Buttner C."/>
            <person name="Reinhardt R."/>
        </authorList>
    </citation>
    <scope>NUCLEOTIDE SEQUENCE [LARGE SCALE GENOMIC DNA]</scope>
    <source>
        <strain evidence="2">0502</strain>
    </source>
</reference>
<evidence type="ECO:0000313" key="2">
    <source>
        <dbReference type="Proteomes" id="UP000032737"/>
    </source>
</evidence>
<dbReference type="Proteomes" id="UP000032737">
    <property type="component" value="Chromosome"/>
</dbReference>
<organism evidence="1 2">
    <name type="scientific">Acholeplasma brassicae</name>
    <dbReference type="NCBI Taxonomy" id="61635"/>
    <lineage>
        <taxon>Bacteria</taxon>
        <taxon>Bacillati</taxon>
        <taxon>Mycoplasmatota</taxon>
        <taxon>Mollicutes</taxon>
        <taxon>Acholeplasmatales</taxon>
        <taxon>Acholeplasmataceae</taxon>
        <taxon>Acholeplasma</taxon>
    </lineage>
</organism>
<protein>
    <submittedName>
        <fullName evidence="1">Uncharacterized protein</fullName>
    </submittedName>
</protein>
<dbReference type="EMBL" id="FO681348">
    <property type="protein sequence ID" value="CCV65556.1"/>
    <property type="molecule type" value="Genomic_DNA"/>
</dbReference>
<evidence type="ECO:0000313" key="1">
    <source>
        <dbReference type="EMBL" id="CCV65556.1"/>
    </source>
</evidence>
<name>U4KMZ1_9MOLU</name>
<keyword evidence="2" id="KW-1185">Reference proteome</keyword>
<dbReference type="RefSeq" id="WP_030004411.1">
    <property type="nucleotide sequence ID" value="NC_022549.1"/>
</dbReference>
<sequence length="175" mass="20580">MIQSKLFERLVTKFSIKVNDLARYLEVSKATIYNYRNFDSFDQIPNDKQYKIFYLFGKENVNELSRLLDENDKNVLVKYSERIDSIFQDKEEKASHDTIAIETLQKRLNEATAQLDSCRNITAIAMKLEHLDDITKKVIIDKVSEITCEMNSLEIKNFLDYLQVYAVYSKNALRK</sequence>
<proteinExistence type="predicted"/>
<dbReference type="STRING" id="61635.BN85305350"/>